<sequence length="201" mass="22610">MTFRDKPFSQACENNKAPIFALLAPLLQDKTHLLEIGSGTGQHAAWFAPQLPQLIWQTSDLIENHPGILQWLEDYPAANLRAPIELNVAEAEWPDGSIDAVYTANTAHIMAWHEVEAMFHFVSSGLPSNGVFCLYGPLKYAGEHSSESNRFFDLKLRERAAHRGIREFHEINQLALNGSLILLDDHAMPANNRLLIWQKST</sequence>
<keyword evidence="1" id="KW-0808">Transferase</keyword>
<dbReference type="InterPro" id="IPR029063">
    <property type="entry name" value="SAM-dependent_MTases_sf"/>
</dbReference>
<protein>
    <submittedName>
        <fullName evidence="1">Class I SAM-dependent methyltransferase</fullName>
    </submittedName>
</protein>
<dbReference type="Proteomes" id="UP001059934">
    <property type="component" value="Chromosome"/>
</dbReference>
<accession>A0ABY5TSQ3</accession>
<reference evidence="1" key="1">
    <citation type="submission" date="2022-08" db="EMBL/GenBank/DDBJ databases">
        <title>Catabolic pathway analysis in culturable SAR92 clade bacteria reveals their overlooked roles in DMSP degradation in coastal seas.</title>
        <authorList>
            <person name="He X."/>
            <person name="Zhang X."/>
            <person name="Zhang Y."/>
        </authorList>
    </citation>
    <scope>NUCLEOTIDE SEQUENCE</scope>
    <source>
        <strain evidence="1">H455</strain>
    </source>
</reference>
<keyword evidence="2" id="KW-1185">Reference proteome</keyword>
<organism evidence="1 2">
    <name type="scientific">SAR92 clade bacterium H455</name>
    <dbReference type="NCBI Taxonomy" id="2974818"/>
    <lineage>
        <taxon>Bacteria</taxon>
        <taxon>Pseudomonadati</taxon>
        <taxon>Pseudomonadota</taxon>
        <taxon>Gammaproteobacteria</taxon>
        <taxon>Cellvibrionales</taxon>
        <taxon>Porticoccaceae</taxon>
        <taxon>SAR92 clade</taxon>
    </lineage>
</organism>
<keyword evidence="1" id="KW-0489">Methyltransferase</keyword>
<dbReference type="PANTHER" id="PTHR20974:SF0">
    <property type="entry name" value="UPF0585 PROTEIN CG18661"/>
    <property type="match status" value="1"/>
</dbReference>
<dbReference type="SUPFAM" id="SSF53335">
    <property type="entry name" value="S-adenosyl-L-methionine-dependent methyltransferases"/>
    <property type="match status" value="1"/>
</dbReference>
<dbReference type="PANTHER" id="PTHR20974">
    <property type="entry name" value="UPF0585 PROTEIN CG18661"/>
    <property type="match status" value="1"/>
</dbReference>
<dbReference type="InterPro" id="IPR010342">
    <property type="entry name" value="DUF938"/>
</dbReference>
<evidence type="ECO:0000313" key="1">
    <source>
        <dbReference type="EMBL" id="UVW35174.1"/>
    </source>
</evidence>
<dbReference type="Gene3D" id="3.40.50.150">
    <property type="entry name" value="Vaccinia Virus protein VP39"/>
    <property type="match status" value="1"/>
</dbReference>
<name>A0ABY5TSQ3_9GAMM</name>
<gene>
    <name evidence="1" type="ORF">NYF23_00870</name>
</gene>
<dbReference type="CDD" id="cd02440">
    <property type="entry name" value="AdoMet_MTases"/>
    <property type="match status" value="1"/>
</dbReference>
<dbReference type="Pfam" id="PF06080">
    <property type="entry name" value="DUF938"/>
    <property type="match status" value="1"/>
</dbReference>
<dbReference type="EMBL" id="CP103416">
    <property type="protein sequence ID" value="UVW35174.1"/>
    <property type="molecule type" value="Genomic_DNA"/>
</dbReference>
<proteinExistence type="predicted"/>
<dbReference type="GO" id="GO:0032259">
    <property type="term" value="P:methylation"/>
    <property type="evidence" value="ECO:0007669"/>
    <property type="project" value="UniProtKB-KW"/>
</dbReference>
<dbReference type="GO" id="GO:0008168">
    <property type="term" value="F:methyltransferase activity"/>
    <property type="evidence" value="ECO:0007669"/>
    <property type="project" value="UniProtKB-KW"/>
</dbReference>
<evidence type="ECO:0000313" key="2">
    <source>
        <dbReference type="Proteomes" id="UP001059934"/>
    </source>
</evidence>